<dbReference type="AlphaFoldDB" id="A0ABD3P9U3"/>
<evidence type="ECO:0008006" key="4">
    <source>
        <dbReference type="Google" id="ProtNLM"/>
    </source>
</evidence>
<name>A0ABD3P9U3_9STRA</name>
<feature type="region of interest" description="Disordered" evidence="1">
    <location>
        <begin position="168"/>
        <end position="203"/>
    </location>
</feature>
<evidence type="ECO:0000313" key="3">
    <source>
        <dbReference type="Proteomes" id="UP001530315"/>
    </source>
</evidence>
<dbReference type="EMBL" id="JALLAZ020000927">
    <property type="protein sequence ID" value="KAL3784499.1"/>
    <property type="molecule type" value="Genomic_DNA"/>
</dbReference>
<reference evidence="2 3" key="1">
    <citation type="submission" date="2024-10" db="EMBL/GenBank/DDBJ databases">
        <title>Updated reference genomes for cyclostephanoid diatoms.</title>
        <authorList>
            <person name="Roberts W.R."/>
            <person name="Alverson A.J."/>
        </authorList>
    </citation>
    <scope>NUCLEOTIDE SEQUENCE [LARGE SCALE GENOMIC DNA]</scope>
    <source>
        <strain evidence="2 3">AJA276-08</strain>
    </source>
</reference>
<organism evidence="2 3">
    <name type="scientific">Stephanodiscus triporus</name>
    <dbReference type="NCBI Taxonomy" id="2934178"/>
    <lineage>
        <taxon>Eukaryota</taxon>
        <taxon>Sar</taxon>
        <taxon>Stramenopiles</taxon>
        <taxon>Ochrophyta</taxon>
        <taxon>Bacillariophyta</taxon>
        <taxon>Coscinodiscophyceae</taxon>
        <taxon>Thalassiosirophycidae</taxon>
        <taxon>Stephanodiscales</taxon>
        <taxon>Stephanodiscaceae</taxon>
        <taxon>Stephanodiscus</taxon>
    </lineage>
</organism>
<comment type="caution">
    <text evidence="2">The sequence shown here is derived from an EMBL/GenBank/DDBJ whole genome shotgun (WGS) entry which is preliminary data.</text>
</comment>
<evidence type="ECO:0000256" key="1">
    <source>
        <dbReference type="SAM" id="MobiDB-lite"/>
    </source>
</evidence>
<proteinExistence type="predicted"/>
<gene>
    <name evidence="2" type="ORF">ACHAW5_000061</name>
</gene>
<dbReference type="Proteomes" id="UP001530315">
    <property type="component" value="Unassembled WGS sequence"/>
</dbReference>
<evidence type="ECO:0000313" key="2">
    <source>
        <dbReference type="EMBL" id="KAL3784499.1"/>
    </source>
</evidence>
<accession>A0ABD3P9U3</accession>
<protein>
    <recommendedName>
        <fullName evidence="4">Galectin</fullName>
    </recommendedName>
</protein>
<sequence length="457" mass="49938">MVYPAFAATRATRSIDLVPHTAYQVDFAAVNCGRVVASSKRNIRFKFGYTNIDALSSGKRGNDCRGAEHEILVEWSLSSGKQAIVFDSEEVFFDVGSSTQTKIKHSWKDPLGHTLKIEIHAANVSTKSNPHSDWRQYDLFIDGVSFFRMPKIFEIGVGLKEAYRIALSPPPPQDDSRHSLRNEQPYPATNLPIEETKTPEPEPPAVADLLSFDDFDAQPVPAPHQRAPTQVCNDFAPPQAPIQVTNQYALPQAMIDSNNHYATPQAPVLFNNSAPAPIQQSYGPSFNSFSAPTNPFEISLANYGSPSASPGMAPTYQLSSTYNEQSYITPNPSASHQPQTNCVTPTSSCSALVPAEPTSTGVDVALKKLVNIDDLFAYHCNSAAPSTKGSTTTMQQANGHMSLGQLQGSKKPVMNTYNTASNFQQQHNAGYTAQQPHQPQFNEYAQQSYAQPGFGYK</sequence>
<keyword evidence="3" id="KW-1185">Reference proteome</keyword>